<evidence type="ECO:0008006" key="4">
    <source>
        <dbReference type="Google" id="ProtNLM"/>
    </source>
</evidence>
<name>K9VRS7_9CYAN</name>
<evidence type="ECO:0000313" key="3">
    <source>
        <dbReference type="Proteomes" id="UP000010478"/>
    </source>
</evidence>
<proteinExistence type="predicted"/>
<accession>K9VRS7</accession>
<organism evidence="2 3">
    <name type="scientific">Phormidium nigroviride PCC 7112</name>
    <dbReference type="NCBI Taxonomy" id="179408"/>
    <lineage>
        <taxon>Bacteria</taxon>
        <taxon>Bacillati</taxon>
        <taxon>Cyanobacteriota</taxon>
        <taxon>Cyanophyceae</taxon>
        <taxon>Oscillatoriophycideae</taxon>
        <taxon>Oscillatoriales</taxon>
        <taxon>Oscillatoriaceae</taxon>
        <taxon>Phormidium</taxon>
    </lineage>
</organism>
<feature type="chain" id="PRO_5003937752" description="DUF3370 domain-containing protein" evidence="1">
    <location>
        <begin position="24"/>
        <end position="490"/>
    </location>
</feature>
<sequence precursor="true">MWQSLQVQLNALSAMFLPIFPLAQTIPAPPAQQQLIVDPEVPVPENELDLPPQPSRSPLKTLMVPQQVRVLPGKLDNIPVFNSNSPEVVQTEGILLSTFPPEGKQVPSAHLNFPFKGRFDIFAHHIAKAKNRAETRTLFQGIIVHNPNSEPVTLKVLQGATYLTRPDALFVDLPSYLENRFGTVFAGPGSRITSDVLRGYRQAILPAAIEIPANESRMLMNLPIPVGNVAPSSNGRSTLMRMSSSNSVYVASLAMFAPTNPGGVEQSPTLEQWENILNTQGLAGPRDLAPTPRGENPVQKIYGRVAGVAEGSQWQAKITDNSRTDYLTIPKRGESFSYALSTTDTGTFGTGQVQSAKMLARYPDTAYLANGNYGIQYNLTFPLYNKSRESQSVSIKMQTPIKANTELGGLMFYDPPENRIFFRGTVRVMFNDDTGKTLTRYIHIVQRRGQQGEPLVNVNMKPGERRLVQVDFLYPPDATPPQVLTVRSSN</sequence>
<dbReference type="eggNOG" id="COG1749">
    <property type="taxonomic scope" value="Bacteria"/>
</dbReference>
<feature type="signal peptide" evidence="1">
    <location>
        <begin position="1"/>
        <end position="23"/>
    </location>
</feature>
<dbReference type="Pfam" id="PF11850">
    <property type="entry name" value="DUF3370"/>
    <property type="match status" value="1"/>
</dbReference>
<evidence type="ECO:0000313" key="2">
    <source>
        <dbReference type="EMBL" id="AFZ10269.1"/>
    </source>
</evidence>
<keyword evidence="3" id="KW-1185">Reference proteome</keyword>
<dbReference type="HOGENOM" id="CLU_029327_0_0_3"/>
<protein>
    <recommendedName>
        <fullName evidence="4">DUF3370 domain-containing protein</fullName>
    </recommendedName>
</protein>
<dbReference type="OrthoDB" id="502907at2"/>
<dbReference type="STRING" id="179408.Osc7112_6079"/>
<dbReference type="EMBL" id="CP003614">
    <property type="protein sequence ID" value="AFZ10269.1"/>
    <property type="molecule type" value="Genomic_DNA"/>
</dbReference>
<dbReference type="AlphaFoldDB" id="K9VRS7"/>
<dbReference type="InterPro" id="IPR021801">
    <property type="entry name" value="DUF3370"/>
</dbReference>
<dbReference type="PATRIC" id="fig|179408.3.peg.7570"/>
<keyword evidence="1" id="KW-0732">Signal</keyword>
<dbReference type="Proteomes" id="UP000010478">
    <property type="component" value="Chromosome"/>
</dbReference>
<gene>
    <name evidence="2" type="ORF">Osc7112_6079</name>
</gene>
<reference evidence="2 3" key="1">
    <citation type="submission" date="2012-05" db="EMBL/GenBank/DDBJ databases">
        <title>Finished chromosome of genome of Oscillatoria sp. PCC 7112.</title>
        <authorList>
            <consortium name="US DOE Joint Genome Institute"/>
            <person name="Gugger M."/>
            <person name="Coursin T."/>
            <person name="Rippka R."/>
            <person name="Tandeau De Marsac N."/>
            <person name="Huntemann M."/>
            <person name="Wei C.-L."/>
            <person name="Han J."/>
            <person name="Detter J.C."/>
            <person name="Han C."/>
            <person name="Tapia R."/>
            <person name="Davenport K."/>
            <person name="Daligault H."/>
            <person name="Erkkila T."/>
            <person name="Gu W."/>
            <person name="Munk A.C.C."/>
            <person name="Teshima H."/>
            <person name="Xu Y."/>
            <person name="Chain P."/>
            <person name="Chen A."/>
            <person name="Krypides N."/>
            <person name="Mavromatis K."/>
            <person name="Markowitz V."/>
            <person name="Szeto E."/>
            <person name="Ivanova N."/>
            <person name="Mikhailova N."/>
            <person name="Ovchinnikova G."/>
            <person name="Pagani I."/>
            <person name="Pati A."/>
            <person name="Goodwin L."/>
            <person name="Peters L."/>
            <person name="Pitluck S."/>
            <person name="Woyke T."/>
            <person name="Kerfeld C."/>
        </authorList>
    </citation>
    <scope>NUCLEOTIDE SEQUENCE [LARGE SCALE GENOMIC DNA]</scope>
    <source>
        <strain evidence="2 3">PCC 7112</strain>
    </source>
</reference>
<dbReference type="RefSeq" id="WP_015179469.1">
    <property type="nucleotide sequence ID" value="NC_019729.1"/>
</dbReference>
<evidence type="ECO:0000256" key="1">
    <source>
        <dbReference type="SAM" id="SignalP"/>
    </source>
</evidence>
<dbReference type="KEGG" id="oni:Osc7112_6079"/>